<organism evidence="5">
    <name type="scientific">marine sediment metagenome</name>
    <dbReference type="NCBI Taxonomy" id="412755"/>
    <lineage>
        <taxon>unclassified sequences</taxon>
        <taxon>metagenomes</taxon>
        <taxon>ecological metagenomes</taxon>
    </lineage>
</organism>
<dbReference type="SUPFAM" id="SSF56801">
    <property type="entry name" value="Acetyl-CoA synthetase-like"/>
    <property type="match status" value="1"/>
</dbReference>
<proteinExistence type="inferred from homology"/>
<gene>
    <name evidence="5" type="ORF">LCGC14_2662590</name>
</gene>
<dbReference type="Pfam" id="PF13193">
    <property type="entry name" value="AMP-binding_C"/>
    <property type="match status" value="1"/>
</dbReference>
<dbReference type="InterPro" id="IPR000873">
    <property type="entry name" value="AMP-dep_synth/lig_dom"/>
</dbReference>
<protein>
    <recommendedName>
        <fullName evidence="6">AMP-dependent synthetase/ligase domain-containing protein</fullName>
    </recommendedName>
</protein>
<dbReference type="AlphaFoldDB" id="A0A0F9ADW2"/>
<dbReference type="InterPro" id="IPR042099">
    <property type="entry name" value="ANL_N_sf"/>
</dbReference>
<dbReference type="Gene3D" id="3.30.300.30">
    <property type="match status" value="1"/>
</dbReference>
<reference evidence="5" key="1">
    <citation type="journal article" date="2015" name="Nature">
        <title>Complex archaea that bridge the gap between prokaryotes and eukaryotes.</title>
        <authorList>
            <person name="Spang A."/>
            <person name="Saw J.H."/>
            <person name="Jorgensen S.L."/>
            <person name="Zaremba-Niedzwiedzka K."/>
            <person name="Martijn J."/>
            <person name="Lind A.E."/>
            <person name="van Eijk R."/>
            <person name="Schleper C."/>
            <person name="Guy L."/>
            <person name="Ettema T.J."/>
        </authorList>
    </citation>
    <scope>NUCLEOTIDE SEQUENCE</scope>
</reference>
<comment type="similarity">
    <text evidence="1">Belongs to the ATP-dependent AMP-binding enzyme family.</text>
</comment>
<sequence>IVGAMADLVPREDIAAVTRFFNAPYLNTFGATETGLPPATGSLIAVGVAPTSFSKRQSAFCEVRLVDPDDNDVPVGAPGEVAVRGPTVFSGYWNADDVNKQDFRGGWFHMGDVMRRNADGTLDYVDRLKYMIKSGGENIYPAEIEQVLLNDNRITKAVVVKQPDKKWGEVPVVFIVSQDSTLTVEGIENICKKDLSSYKRPKAVYFIEEEDLPRSTTGKIQRHELENRLK</sequence>
<dbReference type="Gene3D" id="3.40.50.12780">
    <property type="entry name" value="N-terminal domain of ligase-like"/>
    <property type="match status" value="1"/>
</dbReference>
<evidence type="ECO:0000259" key="3">
    <source>
        <dbReference type="Pfam" id="PF00501"/>
    </source>
</evidence>
<evidence type="ECO:0000256" key="1">
    <source>
        <dbReference type="ARBA" id="ARBA00006432"/>
    </source>
</evidence>
<name>A0A0F9ADW2_9ZZZZ</name>
<dbReference type="PANTHER" id="PTHR43201">
    <property type="entry name" value="ACYL-COA SYNTHETASE"/>
    <property type="match status" value="1"/>
</dbReference>
<dbReference type="GO" id="GO:0006631">
    <property type="term" value="P:fatty acid metabolic process"/>
    <property type="evidence" value="ECO:0007669"/>
    <property type="project" value="TreeGrafter"/>
</dbReference>
<dbReference type="PANTHER" id="PTHR43201:SF5">
    <property type="entry name" value="MEDIUM-CHAIN ACYL-COA LIGASE ACSF2, MITOCHONDRIAL"/>
    <property type="match status" value="1"/>
</dbReference>
<accession>A0A0F9ADW2</accession>
<dbReference type="EMBL" id="LAZR01046477">
    <property type="protein sequence ID" value="KKK96455.1"/>
    <property type="molecule type" value="Genomic_DNA"/>
</dbReference>
<feature type="domain" description="AMP-binding enzyme C-terminal" evidence="4">
    <location>
        <begin position="143"/>
        <end position="219"/>
    </location>
</feature>
<evidence type="ECO:0000256" key="2">
    <source>
        <dbReference type="ARBA" id="ARBA00022598"/>
    </source>
</evidence>
<feature type="domain" description="AMP-dependent synthetase/ligase" evidence="3">
    <location>
        <begin position="9"/>
        <end position="93"/>
    </location>
</feature>
<evidence type="ECO:0000259" key="4">
    <source>
        <dbReference type="Pfam" id="PF13193"/>
    </source>
</evidence>
<feature type="non-terminal residue" evidence="5">
    <location>
        <position position="1"/>
    </location>
</feature>
<dbReference type="InterPro" id="IPR045851">
    <property type="entry name" value="AMP-bd_C_sf"/>
</dbReference>
<dbReference type="GO" id="GO:0031956">
    <property type="term" value="F:medium-chain fatty acid-CoA ligase activity"/>
    <property type="evidence" value="ECO:0007669"/>
    <property type="project" value="TreeGrafter"/>
</dbReference>
<dbReference type="Pfam" id="PF00501">
    <property type="entry name" value="AMP-binding"/>
    <property type="match status" value="1"/>
</dbReference>
<evidence type="ECO:0000313" key="5">
    <source>
        <dbReference type="EMBL" id="KKK96455.1"/>
    </source>
</evidence>
<dbReference type="InterPro" id="IPR025110">
    <property type="entry name" value="AMP-bd_C"/>
</dbReference>
<keyword evidence="2" id="KW-0436">Ligase</keyword>
<evidence type="ECO:0008006" key="6">
    <source>
        <dbReference type="Google" id="ProtNLM"/>
    </source>
</evidence>
<comment type="caution">
    <text evidence="5">The sequence shown here is derived from an EMBL/GenBank/DDBJ whole genome shotgun (WGS) entry which is preliminary data.</text>
</comment>